<dbReference type="AlphaFoldDB" id="A0A8S3XQM8"/>
<feature type="region of interest" description="Disordered" evidence="1">
    <location>
        <begin position="1"/>
        <end position="21"/>
    </location>
</feature>
<organism evidence="2 3">
    <name type="scientific">Parnassius apollo</name>
    <name type="common">Apollo butterfly</name>
    <name type="synonym">Papilio apollo</name>
    <dbReference type="NCBI Taxonomy" id="110799"/>
    <lineage>
        <taxon>Eukaryota</taxon>
        <taxon>Metazoa</taxon>
        <taxon>Ecdysozoa</taxon>
        <taxon>Arthropoda</taxon>
        <taxon>Hexapoda</taxon>
        <taxon>Insecta</taxon>
        <taxon>Pterygota</taxon>
        <taxon>Neoptera</taxon>
        <taxon>Endopterygota</taxon>
        <taxon>Lepidoptera</taxon>
        <taxon>Glossata</taxon>
        <taxon>Ditrysia</taxon>
        <taxon>Papilionoidea</taxon>
        <taxon>Papilionidae</taxon>
        <taxon>Parnassiinae</taxon>
        <taxon>Parnassini</taxon>
        <taxon>Parnassius</taxon>
        <taxon>Parnassius</taxon>
    </lineage>
</organism>
<name>A0A8S3XQM8_PARAO</name>
<evidence type="ECO:0000313" key="3">
    <source>
        <dbReference type="Proteomes" id="UP000691718"/>
    </source>
</evidence>
<reference evidence="2" key="1">
    <citation type="submission" date="2021-04" db="EMBL/GenBank/DDBJ databases">
        <authorList>
            <person name="Tunstrom K."/>
        </authorList>
    </citation>
    <scope>NUCLEOTIDE SEQUENCE</scope>
</reference>
<gene>
    <name evidence="2" type="ORF">PAPOLLO_LOCUS20710</name>
</gene>
<sequence>MKDLFGDSATNSTSQITAPSSRVENFADTSSMIKTPKSASITGCTSTQAVVAATQKRTSVKTASLKAENLRDLNQNVTIVNLIGSVHLVKKIELMICDNVLLGAFGIMGVCWTHTR</sequence>
<proteinExistence type="predicted"/>
<feature type="compositionally biased region" description="Polar residues" evidence="1">
    <location>
        <begin position="8"/>
        <end position="21"/>
    </location>
</feature>
<dbReference type="OrthoDB" id="8058166at2759"/>
<dbReference type="EMBL" id="CAJQZP010001279">
    <property type="protein sequence ID" value="CAG5036031.1"/>
    <property type="molecule type" value="Genomic_DNA"/>
</dbReference>
<keyword evidence="3" id="KW-1185">Reference proteome</keyword>
<comment type="caution">
    <text evidence="2">The sequence shown here is derived from an EMBL/GenBank/DDBJ whole genome shotgun (WGS) entry which is preliminary data.</text>
</comment>
<dbReference type="Proteomes" id="UP000691718">
    <property type="component" value="Unassembled WGS sequence"/>
</dbReference>
<accession>A0A8S3XQM8</accession>
<evidence type="ECO:0000256" key="1">
    <source>
        <dbReference type="SAM" id="MobiDB-lite"/>
    </source>
</evidence>
<protein>
    <submittedName>
        <fullName evidence="2">(apollo) hypothetical protein</fullName>
    </submittedName>
</protein>
<evidence type="ECO:0000313" key="2">
    <source>
        <dbReference type="EMBL" id="CAG5036031.1"/>
    </source>
</evidence>